<sequence length="407" mass="43933">MAKLPLLETISAGGLCTGCGLCQSVTGGKAKMAFNQHGFLRPVLLQPLTPADDTLVRAVCPGLGLTHARETASYHPLWGPLVAVRTGYALDPALRHGGSSGGAISGLLSYLLESGKVDYVLHIGASLSEPLINEIKLSHNRAEVLANAGSRYAPSAPLTGIDALLARPGRFAFVGKPCDVAALRKYAQHNPQVNEKVPYMLSFMCAGVPSMKGTVAILKRFDVQPDEVRSFAYRGNGWPGMTRVETHAGAVHETDYATSWGTVLNRHLQARCKICPDGIGEFADVVCADAWYGKDGYPDFAEQEGRSLVISRTGQGEQLLAEATAAGYLSVAPLDVDEIRKMQPYQENRKQMVLARVLALRLMGRPAPAYHRLRLQRTAWMGGLKANAKNFLGMVKRLALNRQPSGM</sequence>
<feature type="domain" description="Coenzyme F420 hydrogenase/dehydrogenase beta subunit N-terminal" evidence="1">
    <location>
        <begin position="86"/>
        <end position="157"/>
    </location>
</feature>
<keyword evidence="4" id="KW-1185">Reference proteome</keyword>
<name>A0A1M7R0L9_9BURK</name>
<dbReference type="Pfam" id="PF04422">
    <property type="entry name" value="FrhB_FdhB_N"/>
    <property type="match status" value="1"/>
</dbReference>
<dbReference type="PANTHER" id="PTHR31332">
    <property type="entry name" value="7-HYDROXYMETHYL CHLOROPHYLL A REDUCTASE, CHLOROPLASTIC"/>
    <property type="match status" value="1"/>
</dbReference>
<dbReference type="InterPro" id="IPR007525">
    <property type="entry name" value="FrhB_FdhB_C"/>
</dbReference>
<dbReference type="GO" id="GO:0090415">
    <property type="term" value="F:7-hydroxymethyl chlorophyll a reductase activity"/>
    <property type="evidence" value="ECO:0007669"/>
    <property type="project" value="TreeGrafter"/>
</dbReference>
<proteinExistence type="predicted"/>
<dbReference type="STRING" id="551987.SAMN05192549_10940"/>
<dbReference type="RefSeq" id="WP_072787121.1">
    <property type="nucleotide sequence ID" value="NZ_FRCX01000009.1"/>
</dbReference>
<evidence type="ECO:0000313" key="3">
    <source>
        <dbReference type="EMBL" id="SHN38048.1"/>
    </source>
</evidence>
<dbReference type="InterPro" id="IPR007516">
    <property type="entry name" value="Co_F420_Hydgase/DH_bsu_N"/>
</dbReference>
<evidence type="ECO:0000259" key="2">
    <source>
        <dbReference type="Pfam" id="PF04432"/>
    </source>
</evidence>
<dbReference type="AlphaFoldDB" id="A0A1M7R0L9"/>
<protein>
    <submittedName>
        <fullName evidence="3">Coenzyme F420 hydrogenase subunit beta</fullName>
    </submittedName>
</protein>
<dbReference type="GO" id="GO:0033354">
    <property type="term" value="P:chlorophyll cycle"/>
    <property type="evidence" value="ECO:0007669"/>
    <property type="project" value="TreeGrafter"/>
</dbReference>
<dbReference type="PANTHER" id="PTHR31332:SF0">
    <property type="entry name" value="7-HYDROXYMETHYL CHLOROPHYLL A REDUCTASE, CHLOROPLASTIC"/>
    <property type="match status" value="1"/>
</dbReference>
<evidence type="ECO:0000259" key="1">
    <source>
        <dbReference type="Pfam" id="PF04422"/>
    </source>
</evidence>
<feature type="domain" description="Coenzyme F420 hydrogenase/dehydrogenase beta subunit C-terminal" evidence="2">
    <location>
        <begin position="170"/>
        <end position="335"/>
    </location>
</feature>
<gene>
    <name evidence="3" type="ORF">SAMN05192549_10940</name>
</gene>
<organism evidence="3 4">
    <name type="scientific">Duganella sacchari</name>
    <dbReference type="NCBI Taxonomy" id="551987"/>
    <lineage>
        <taxon>Bacteria</taxon>
        <taxon>Pseudomonadati</taxon>
        <taxon>Pseudomonadota</taxon>
        <taxon>Betaproteobacteria</taxon>
        <taxon>Burkholderiales</taxon>
        <taxon>Oxalobacteraceae</taxon>
        <taxon>Telluria group</taxon>
        <taxon>Duganella</taxon>
    </lineage>
</organism>
<dbReference type="EMBL" id="FRCX01000009">
    <property type="protein sequence ID" value="SHN38048.1"/>
    <property type="molecule type" value="Genomic_DNA"/>
</dbReference>
<dbReference type="Proteomes" id="UP000184339">
    <property type="component" value="Unassembled WGS sequence"/>
</dbReference>
<dbReference type="InterPro" id="IPR045220">
    <property type="entry name" value="FRHB/FDHB/HCAR-like"/>
</dbReference>
<evidence type="ECO:0000313" key="4">
    <source>
        <dbReference type="Proteomes" id="UP000184339"/>
    </source>
</evidence>
<reference evidence="4" key="1">
    <citation type="submission" date="2016-11" db="EMBL/GenBank/DDBJ databases">
        <authorList>
            <person name="Varghese N."/>
            <person name="Submissions S."/>
        </authorList>
    </citation>
    <scope>NUCLEOTIDE SEQUENCE [LARGE SCALE GENOMIC DNA]</scope>
    <source>
        <strain evidence="4">Sac-22</strain>
    </source>
</reference>
<accession>A0A1M7R0L9</accession>
<dbReference type="Pfam" id="PF04432">
    <property type="entry name" value="FrhB_FdhB_C"/>
    <property type="match status" value="1"/>
</dbReference>